<dbReference type="InterPro" id="IPR036034">
    <property type="entry name" value="PDZ_sf"/>
</dbReference>
<dbReference type="PANTHER" id="PTHR31327">
    <property type="entry name" value="SPERM MEIOSIS PDZ DOMAIN CONTAINING PROTEINS-RELATED"/>
    <property type="match status" value="1"/>
</dbReference>
<dbReference type="AlphaFoldDB" id="A0A0M3HZY8"/>
<accession>A0A0M3HZY8</accession>
<organism evidence="1 2">
    <name type="scientific">Ascaris lumbricoides</name>
    <name type="common">Giant roundworm</name>
    <dbReference type="NCBI Taxonomy" id="6252"/>
    <lineage>
        <taxon>Eukaryota</taxon>
        <taxon>Metazoa</taxon>
        <taxon>Ecdysozoa</taxon>
        <taxon>Nematoda</taxon>
        <taxon>Chromadorea</taxon>
        <taxon>Rhabditida</taxon>
        <taxon>Spirurina</taxon>
        <taxon>Ascaridomorpha</taxon>
        <taxon>Ascaridoidea</taxon>
        <taxon>Ascarididae</taxon>
        <taxon>Ascaris</taxon>
    </lineage>
</organism>
<reference evidence="2" key="1">
    <citation type="submission" date="2016-05" db="UniProtKB">
        <authorList>
            <consortium name="WormBaseParasite"/>
        </authorList>
    </citation>
    <scope>IDENTIFICATION</scope>
</reference>
<proteinExistence type="predicted"/>
<keyword evidence="1" id="KW-1185">Reference proteome</keyword>
<evidence type="ECO:0000313" key="2">
    <source>
        <dbReference type="WBParaSite" id="ALUE_0000934801-mRNA-1"/>
    </source>
</evidence>
<dbReference type="InterPro" id="IPR040264">
    <property type="entry name" value="T15H9.4-like"/>
</dbReference>
<dbReference type="PANTHER" id="PTHR31327:SF7">
    <property type="entry name" value="PDZ DOMAIN-CONTAINING PROTEIN"/>
    <property type="match status" value="1"/>
</dbReference>
<protein>
    <submittedName>
        <fullName evidence="2">PDZ domain-containing protein</fullName>
    </submittedName>
</protein>
<dbReference type="Proteomes" id="UP000036681">
    <property type="component" value="Unplaced"/>
</dbReference>
<dbReference type="WBParaSite" id="ALUE_0000934801-mRNA-1">
    <property type="protein sequence ID" value="ALUE_0000934801-mRNA-1"/>
    <property type="gene ID" value="ALUE_0000934801"/>
</dbReference>
<sequence>MDILISNLTTSLQFGVIVSKSLLVVKIDDDSFLQGQLKLCDFIVKIDNQRITSKAEFYVHMRNMRRSGEEFILTVRRPRWNEPAEYLPEGYDRVPGYSYITALLLQYPGAALGMNIKSYNSKVYITHTDQLSISMQSCLMGDCIVDVQGTPVTTVASCNALIISYLSVKKYAVMTLERPIDEQAVRVVRCALLAEKKPEINARMAADTTEIGLREAEKIRSRKNGRKQRSIYRKQPRKPNDLCIDLLRLCSPLFVSNNSYRRRHVRMAELSIFTPITCDPYNPILMKAVPPKKMDVFYANKGKVESAASNKQTGSNANAQ</sequence>
<dbReference type="Gene3D" id="2.30.42.10">
    <property type="match status" value="1"/>
</dbReference>
<evidence type="ECO:0000313" key="1">
    <source>
        <dbReference type="Proteomes" id="UP000036681"/>
    </source>
</evidence>
<dbReference type="SUPFAM" id="SSF50156">
    <property type="entry name" value="PDZ domain-like"/>
    <property type="match status" value="1"/>
</dbReference>
<name>A0A0M3HZY8_ASCLU</name>